<dbReference type="Pfam" id="PF00561">
    <property type="entry name" value="Abhydrolase_1"/>
    <property type="match status" value="1"/>
</dbReference>
<dbReference type="EMBL" id="WBPG01000028">
    <property type="protein sequence ID" value="KAB2440632.1"/>
    <property type="molecule type" value="Genomic_DNA"/>
</dbReference>
<evidence type="ECO:0000259" key="1">
    <source>
        <dbReference type="Pfam" id="PF00561"/>
    </source>
</evidence>
<accession>A0A7V7S3X9</accession>
<proteinExistence type="predicted"/>
<reference evidence="2 3" key="1">
    <citation type="submission" date="2019-10" db="EMBL/GenBank/DDBJ databases">
        <title>Bacillus from the desert of Cuatro Cinegas, Coahuila.</title>
        <authorList>
            <person name="Olmedo-Alvarez G."/>
            <person name="Saldana S."/>
            <person name="Barcelo D."/>
        </authorList>
    </citation>
    <scope>NUCLEOTIDE SEQUENCE [LARGE SCALE GENOMIC DNA]</scope>
    <source>
        <strain evidence="2 3">CH155b_5T</strain>
    </source>
</reference>
<dbReference type="Gene3D" id="3.40.50.1820">
    <property type="entry name" value="alpha/beta hydrolase"/>
    <property type="match status" value="1"/>
</dbReference>
<dbReference type="PANTHER" id="PTHR43689">
    <property type="entry name" value="HYDROLASE"/>
    <property type="match status" value="1"/>
</dbReference>
<dbReference type="InterPro" id="IPR000073">
    <property type="entry name" value="AB_hydrolase_1"/>
</dbReference>
<name>A0A7V7S3X9_9BACI</name>
<dbReference type="AlphaFoldDB" id="A0A7V7S3X9"/>
<comment type="caution">
    <text evidence="2">The sequence shown here is derived from an EMBL/GenBank/DDBJ whole genome shotgun (WGS) entry which is preliminary data.</text>
</comment>
<protein>
    <submittedName>
        <fullName evidence="2">Alpha/beta hydrolase</fullName>
    </submittedName>
</protein>
<dbReference type="GO" id="GO:0016787">
    <property type="term" value="F:hydrolase activity"/>
    <property type="evidence" value="ECO:0007669"/>
    <property type="project" value="UniProtKB-KW"/>
</dbReference>
<evidence type="ECO:0000313" key="3">
    <source>
        <dbReference type="Proteomes" id="UP000470409"/>
    </source>
</evidence>
<sequence>MFMKDNIVFLHGITGDRNAFKIEYEYLKSSYDCWWYDFPGYGLDTLGKDVPFSLEILVEQLNNEYEQAGIEVAHLCALSFGCLPALAFANKYPEKVASLTFSGGYCNVPSEFQANLSQLLTRKSEYTNQSWLKQYAMLQNPNRKEIPEDSQSIFYKYGQLLHPNVFEKAVRIQMEFDSEEMLMSIKQPVLWVMGEYDHLYKETLYNINYWVPHVTYIELKNAGHVAHIHEPKQFMDVFESFLKEIECASPKVMEELVI</sequence>
<dbReference type="Proteomes" id="UP000470409">
    <property type="component" value="Unassembled WGS sequence"/>
</dbReference>
<feature type="domain" description="AB hydrolase-1" evidence="1">
    <location>
        <begin position="7"/>
        <end position="126"/>
    </location>
</feature>
<dbReference type="PANTHER" id="PTHR43689:SF8">
    <property type="entry name" value="ALPHA_BETA-HYDROLASES SUPERFAMILY PROTEIN"/>
    <property type="match status" value="1"/>
</dbReference>
<evidence type="ECO:0000313" key="2">
    <source>
        <dbReference type="EMBL" id="KAB2440632.1"/>
    </source>
</evidence>
<keyword evidence="2" id="KW-0378">Hydrolase</keyword>
<dbReference type="InterPro" id="IPR029058">
    <property type="entry name" value="AB_hydrolase_fold"/>
</dbReference>
<dbReference type="SUPFAM" id="SSF53474">
    <property type="entry name" value="alpha/beta-Hydrolases"/>
    <property type="match status" value="1"/>
</dbReference>
<gene>
    <name evidence="2" type="ORF">F8163_24170</name>
</gene>
<organism evidence="2 3">
    <name type="scientific">Bacillus luti</name>
    <dbReference type="NCBI Taxonomy" id="2026191"/>
    <lineage>
        <taxon>Bacteria</taxon>
        <taxon>Bacillati</taxon>
        <taxon>Bacillota</taxon>
        <taxon>Bacilli</taxon>
        <taxon>Bacillales</taxon>
        <taxon>Bacillaceae</taxon>
        <taxon>Bacillus</taxon>
        <taxon>Bacillus cereus group</taxon>
    </lineage>
</organism>